<keyword evidence="2" id="KW-1185">Reference proteome</keyword>
<evidence type="ECO:0000313" key="3">
    <source>
        <dbReference type="WBParaSite" id="TCNE_0001086401-mRNA-1"/>
    </source>
</evidence>
<proteinExistence type="predicted"/>
<protein>
    <submittedName>
        <fullName evidence="3">PDEase domain-containing protein</fullName>
    </submittedName>
</protein>
<sequence>MGLDGMGWDGMGWDGMGWDGMGWGEVRWGGVMQWAKITRNIFDVFENLNSDHPYTEETSKHVASGQFLRTLQQHSVNAIVHSDVTAFIECY</sequence>
<gene>
    <name evidence="1" type="ORF">TCNE_LOCUS10864</name>
</gene>
<accession>A0A183UQU4</accession>
<organism evidence="2 3">
    <name type="scientific">Toxocara canis</name>
    <name type="common">Canine roundworm</name>
    <dbReference type="NCBI Taxonomy" id="6265"/>
    <lineage>
        <taxon>Eukaryota</taxon>
        <taxon>Metazoa</taxon>
        <taxon>Ecdysozoa</taxon>
        <taxon>Nematoda</taxon>
        <taxon>Chromadorea</taxon>
        <taxon>Rhabditida</taxon>
        <taxon>Spirurina</taxon>
        <taxon>Ascaridomorpha</taxon>
        <taxon>Ascaridoidea</taxon>
        <taxon>Toxocaridae</taxon>
        <taxon>Toxocara</taxon>
    </lineage>
</organism>
<dbReference type="AlphaFoldDB" id="A0A183UQU4"/>
<reference evidence="3" key="1">
    <citation type="submission" date="2016-06" db="UniProtKB">
        <authorList>
            <consortium name="WormBaseParasite"/>
        </authorList>
    </citation>
    <scope>IDENTIFICATION</scope>
</reference>
<dbReference type="WBParaSite" id="TCNE_0001086401-mRNA-1">
    <property type="protein sequence ID" value="TCNE_0001086401-mRNA-1"/>
    <property type="gene ID" value="TCNE_0001086401"/>
</dbReference>
<dbReference type="Proteomes" id="UP000050794">
    <property type="component" value="Unassembled WGS sequence"/>
</dbReference>
<dbReference type="EMBL" id="UYWY01020644">
    <property type="protein sequence ID" value="VDM42185.1"/>
    <property type="molecule type" value="Genomic_DNA"/>
</dbReference>
<reference evidence="1 2" key="2">
    <citation type="submission" date="2018-11" db="EMBL/GenBank/DDBJ databases">
        <authorList>
            <consortium name="Pathogen Informatics"/>
        </authorList>
    </citation>
    <scope>NUCLEOTIDE SEQUENCE [LARGE SCALE GENOMIC DNA]</scope>
</reference>
<evidence type="ECO:0000313" key="2">
    <source>
        <dbReference type="Proteomes" id="UP000050794"/>
    </source>
</evidence>
<name>A0A183UQU4_TOXCA</name>
<evidence type="ECO:0000313" key="1">
    <source>
        <dbReference type="EMBL" id="VDM42185.1"/>
    </source>
</evidence>